<proteinExistence type="predicted"/>
<sequence>MRTGPQLRHARRAANLTLAEVARLGDLSAGHLSRIESGKRPVTPATVDLYQRAIRGAIAELPSPPMVDDVRRSSFSALAGATAANVVTGDPPEMNQSCGCPPRPRDEDSSVNRRAVLYGLAGAAGTLSGAAGPLADRLESLRRGVDREMDSDTTNADVDEWERVAFEHAHEVGLLSPERVLPELVADLDEVQARLLRASGDLRVGLARVCGQLSALIAITLLNLDNAQPARRYWRTAIRAVDSTADRNLQSLIRGRRAVYALYDQRSASTVLALADEAVGASQGIVCAGTVSGQAARTQALALLGRHDEARAALRQLFTLFAQLPQDTTTDRRSQWGWSEQRLRHVESHVHSCAGRTSDATSAQDAALSLYPPRAYQGPTQIELHRAICLIAAGDPSEGARHVVRIVGALPDPLRRDALVRRTAALALDVVPASAAKLPAVSEAHELLALPIGMP</sequence>
<dbReference type="EMBL" id="BONX01000012">
    <property type="protein sequence ID" value="GIG95787.1"/>
    <property type="molecule type" value="Genomic_DNA"/>
</dbReference>
<evidence type="ECO:0000313" key="4">
    <source>
        <dbReference type="Proteomes" id="UP000621500"/>
    </source>
</evidence>
<dbReference type="SMART" id="SM00530">
    <property type="entry name" value="HTH_XRE"/>
    <property type="match status" value="1"/>
</dbReference>
<dbReference type="InterPro" id="IPR001387">
    <property type="entry name" value="Cro/C1-type_HTH"/>
</dbReference>
<feature type="region of interest" description="Disordered" evidence="1">
    <location>
        <begin position="86"/>
        <end position="109"/>
    </location>
</feature>
<evidence type="ECO:0000313" key="3">
    <source>
        <dbReference type="EMBL" id="GIG95787.1"/>
    </source>
</evidence>
<name>A0ABQ4EM13_9ACTN</name>
<organism evidence="3 4">
    <name type="scientific">Plantactinospora mayteni</name>
    <dbReference type="NCBI Taxonomy" id="566021"/>
    <lineage>
        <taxon>Bacteria</taxon>
        <taxon>Bacillati</taxon>
        <taxon>Actinomycetota</taxon>
        <taxon>Actinomycetes</taxon>
        <taxon>Micromonosporales</taxon>
        <taxon>Micromonosporaceae</taxon>
        <taxon>Plantactinospora</taxon>
    </lineage>
</organism>
<dbReference type="RefSeq" id="WP_203857358.1">
    <property type="nucleotide sequence ID" value="NZ_BAAAZQ010000008.1"/>
</dbReference>
<dbReference type="PROSITE" id="PS50943">
    <property type="entry name" value="HTH_CROC1"/>
    <property type="match status" value="1"/>
</dbReference>
<reference evidence="3 4" key="1">
    <citation type="submission" date="2021-01" db="EMBL/GenBank/DDBJ databases">
        <title>Whole genome shotgun sequence of Plantactinospora mayteni NBRC 109088.</title>
        <authorList>
            <person name="Komaki H."/>
            <person name="Tamura T."/>
        </authorList>
    </citation>
    <scope>NUCLEOTIDE SEQUENCE [LARGE SCALE GENOMIC DNA]</scope>
    <source>
        <strain evidence="3 4">NBRC 109088</strain>
    </source>
</reference>
<keyword evidence="4" id="KW-1185">Reference proteome</keyword>
<dbReference type="CDD" id="cd00093">
    <property type="entry name" value="HTH_XRE"/>
    <property type="match status" value="1"/>
</dbReference>
<accession>A0ABQ4EM13</accession>
<dbReference type="InterPro" id="IPR010982">
    <property type="entry name" value="Lambda_DNA-bd_dom_sf"/>
</dbReference>
<gene>
    <name evidence="3" type="ORF">Pma05_23600</name>
</gene>
<comment type="caution">
    <text evidence="3">The sequence shown here is derived from an EMBL/GenBank/DDBJ whole genome shotgun (WGS) entry which is preliminary data.</text>
</comment>
<evidence type="ECO:0000256" key="1">
    <source>
        <dbReference type="SAM" id="MobiDB-lite"/>
    </source>
</evidence>
<feature type="domain" description="HTH cro/C1-type" evidence="2">
    <location>
        <begin position="7"/>
        <end position="61"/>
    </location>
</feature>
<dbReference type="Pfam" id="PF13560">
    <property type="entry name" value="HTH_31"/>
    <property type="match status" value="1"/>
</dbReference>
<dbReference type="SUPFAM" id="SSF47413">
    <property type="entry name" value="lambda repressor-like DNA-binding domains"/>
    <property type="match status" value="1"/>
</dbReference>
<dbReference type="Proteomes" id="UP000621500">
    <property type="component" value="Unassembled WGS sequence"/>
</dbReference>
<evidence type="ECO:0000259" key="2">
    <source>
        <dbReference type="PROSITE" id="PS50943"/>
    </source>
</evidence>
<protein>
    <recommendedName>
        <fullName evidence="2">HTH cro/C1-type domain-containing protein</fullName>
    </recommendedName>
</protein>
<dbReference type="Gene3D" id="1.10.260.40">
    <property type="entry name" value="lambda repressor-like DNA-binding domains"/>
    <property type="match status" value="1"/>
</dbReference>